<organism evidence="1">
    <name type="scientific">Vecturithrix granuli</name>
    <dbReference type="NCBI Taxonomy" id="1499967"/>
    <lineage>
        <taxon>Bacteria</taxon>
        <taxon>Candidatus Moduliflexota</taxon>
        <taxon>Candidatus Vecturitrichia</taxon>
        <taxon>Candidatus Vecturitrichales</taxon>
        <taxon>Candidatus Vecturitrichaceae</taxon>
        <taxon>Candidatus Vecturithrix</taxon>
    </lineage>
</organism>
<dbReference type="Proteomes" id="UP000030661">
    <property type="component" value="Unassembled WGS sequence"/>
</dbReference>
<keyword evidence="2" id="KW-1185">Reference proteome</keyword>
<sequence length="70" mass="8239">MMNHWHQINREKYRMSELARTHSLDNQAALQELKSLIVKKYSEQIDQLLVFGSQIDGTAREYNEGRLTTC</sequence>
<dbReference type="AlphaFoldDB" id="A0A081CAW6"/>
<dbReference type="EMBL" id="DF820482">
    <property type="protein sequence ID" value="GAK61721.1"/>
    <property type="molecule type" value="Genomic_DNA"/>
</dbReference>
<gene>
    <name evidence="1" type="ORF">U27_02550</name>
</gene>
<proteinExistence type="predicted"/>
<accession>A0A081CAW6</accession>
<evidence type="ECO:0000313" key="2">
    <source>
        <dbReference type="Proteomes" id="UP000030661"/>
    </source>
</evidence>
<evidence type="ECO:0000313" key="1">
    <source>
        <dbReference type="EMBL" id="GAK61721.1"/>
    </source>
</evidence>
<reference evidence="1" key="1">
    <citation type="journal article" date="2015" name="PeerJ">
        <title>First genomic representation of candidate bacterial phylum KSB3 points to enhanced environmental sensing as a trigger of wastewater bulking.</title>
        <authorList>
            <person name="Sekiguchi Y."/>
            <person name="Ohashi A."/>
            <person name="Parks D.H."/>
            <person name="Yamauchi T."/>
            <person name="Tyson G.W."/>
            <person name="Hugenholtz P."/>
        </authorList>
    </citation>
    <scope>NUCLEOTIDE SEQUENCE [LARGE SCALE GENOMIC DNA]</scope>
</reference>
<dbReference type="STRING" id="1499967.U27_02550"/>
<dbReference type="HOGENOM" id="CLU_2749548_0_0_0"/>
<protein>
    <submittedName>
        <fullName evidence="1">Uncharacterized protein</fullName>
    </submittedName>
</protein>
<name>A0A081CAW6_VECG1</name>